<sequence>MRRRARESARRATDFTSCAAIRYAKGVLGLGDEDASTPAAQLSFIGGRAAVAFDTIWVAPKTAHPKSSCKIKRWAKVAKGD</sequence>
<dbReference type="KEGG" id="tpx:Turpa_3356"/>
<gene>
    <name evidence="1" type="ordered locus">Turpa_3356</name>
</gene>
<dbReference type="EMBL" id="CP002959">
    <property type="protein sequence ID" value="AFM13994.1"/>
    <property type="molecule type" value="Genomic_DNA"/>
</dbReference>
<proteinExistence type="predicted"/>
<dbReference type="HOGENOM" id="CLU_2453753_0_0_12"/>
<accession>I4B9N7</accession>
<name>I4B9N7_TURPD</name>
<protein>
    <submittedName>
        <fullName evidence="1">Uncharacterized protein</fullName>
    </submittedName>
</protein>
<evidence type="ECO:0000313" key="2">
    <source>
        <dbReference type="Proteomes" id="UP000006048"/>
    </source>
</evidence>
<evidence type="ECO:0000313" key="1">
    <source>
        <dbReference type="EMBL" id="AFM13994.1"/>
    </source>
</evidence>
<dbReference type="Proteomes" id="UP000006048">
    <property type="component" value="Chromosome"/>
</dbReference>
<dbReference type="AlphaFoldDB" id="I4B9N7"/>
<reference evidence="1 2" key="1">
    <citation type="submission" date="2012-06" db="EMBL/GenBank/DDBJ databases">
        <title>The complete chromosome of genome of Turneriella parva DSM 21527.</title>
        <authorList>
            <consortium name="US DOE Joint Genome Institute (JGI-PGF)"/>
            <person name="Lucas S."/>
            <person name="Han J."/>
            <person name="Lapidus A."/>
            <person name="Bruce D."/>
            <person name="Goodwin L."/>
            <person name="Pitluck S."/>
            <person name="Peters L."/>
            <person name="Kyrpides N."/>
            <person name="Mavromatis K."/>
            <person name="Ivanova N."/>
            <person name="Mikhailova N."/>
            <person name="Chertkov O."/>
            <person name="Detter J.C."/>
            <person name="Tapia R."/>
            <person name="Han C."/>
            <person name="Land M."/>
            <person name="Hauser L."/>
            <person name="Markowitz V."/>
            <person name="Cheng J.-F."/>
            <person name="Hugenholtz P."/>
            <person name="Woyke T."/>
            <person name="Wu D."/>
            <person name="Gronow S."/>
            <person name="Wellnitz S."/>
            <person name="Brambilla E."/>
            <person name="Klenk H.-P."/>
            <person name="Eisen J.A."/>
        </authorList>
    </citation>
    <scope>NUCLEOTIDE SEQUENCE [LARGE SCALE GENOMIC DNA]</scope>
    <source>
        <strain evidence="2">ATCC BAA-1111 / DSM 21527 / NCTC 11395 / H</strain>
    </source>
</reference>
<keyword evidence="2" id="KW-1185">Reference proteome</keyword>
<organism evidence="1 2">
    <name type="scientific">Turneriella parva (strain ATCC BAA-1111 / DSM 21527 / NCTC 11395 / H)</name>
    <name type="common">Leptospira parva</name>
    <dbReference type="NCBI Taxonomy" id="869212"/>
    <lineage>
        <taxon>Bacteria</taxon>
        <taxon>Pseudomonadati</taxon>
        <taxon>Spirochaetota</taxon>
        <taxon>Spirochaetia</taxon>
        <taxon>Leptospirales</taxon>
        <taxon>Leptospiraceae</taxon>
        <taxon>Turneriella</taxon>
    </lineage>
</organism>